<protein>
    <submittedName>
        <fullName evidence="2">Uncharacterized protein</fullName>
    </submittedName>
</protein>
<proteinExistence type="predicted"/>
<name>A0A915I248_ROMCU</name>
<accession>A0A915I248</accession>
<evidence type="ECO:0000313" key="2">
    <source>
        <dbReference type="WBParaSite" id="nRc.2.0.1.t07781-RA"/>
    </source>
</evidence>
<sequence>MKTLRVIRRLNLQVYVISITRQMKNSAHLLYPGKKQSQLTQFYIASTGIEQQMRVCDHHALFRISTIQWRQTDNQSDIIAIHERIRNLVFDRIYFIDGKF</sequence>
<organism evidence="1 2">
    <name type="scientific">Romanomermis culicivorax</name>
    <name type="common">Nematode worm</name>
    <dbReference type="NCBI Taxonomy" id="13658"/>
    <lineage>
        <taxon>Eukaryota</taxon>
        <taxon>Metazoa</taxon>
        <taxon>Ecdysozoa</taxon>
        <taxon>Nematoda</taxon>
        <taxon>Enoplea</taxon>
        <taxon>Dorylaimia</taxon>
        <taxon>Mermithida</taxon>
        <taxon>Mermithoidea</taxon>
        <taxon>Mermithidae</taxon>
        <taxon>Romanomermis</taxon>
    </lineage>
</organism>
<evidence type="ECO:0000313" key="1">
    <source>
        <dbReference type="Proteomes" id="UP000887565"/>
    </source>
</evidence>
<reference evidence="2" key="1">
    <citation type="submission" date="2022-11" db="UniProtKB">
        <authorList>
            <consortium name="WormBaseParasite"/>
        </authorList>
    </citation>
    <scope>IDENTIFICATION</scope>
</reference>
<dbReference type="Proteomes" id="UP000887565">
    <property type="component" value="Unplaced"/>
</dbReference>
<dbReference type="AlphaFoldDB" id="A0A915I248"/>
<dbReference type="WBParaSite" id="nRc.2.0.1.t07781-RA">
    <property type="protein sequence ID" value="nRc.2.0.1.t07781-RA"/>
    <property type="gene ID" value="nRc.2.0.1.g07781"/>
</dbReference>
<keyword evidence="1" id="KW-1185">Reference proteome</keyword>